<proteinExistence type="predicted"/>
<sequence length="157" mass="17897">MIISIIVAIVVAVLVYLLVHRMISKRAISIITNDAQKITDAAMNDVLPILIERDYIETPDSQFASETVANMWGAGVMAFEYQFTVGPNKINFDEVRWQLNSQLNTYADQNDIQSYEDVDRIFIVTDLWTYLDQLHIDVAYVVNESTAEYVKDLAKLS</sequence>
<dbReference type="AlphaFoldDB" id="A0A5P1X2I5"/>
<dbReference type="KEGG" id="lnn:F0161_07540"/>
<accession>A0A5P1X2I5</accession>
<organism evidence="2 3">
    <name type="scientific">Paucilactobacillus nenjiangensis</name>
    <dbReference type="NCBI Taxonomy" id="1296540"/>
    <lineage>
        <taxon>Bacteria</taxon>
        <taxon>Bacillati</taxon>
        <taxon>Bacillota</taxon>
        <taxon>Bacilli</taxon>
        <taxon>Lactobacillales</taxon>
        <taxon>Lactobacillaceae</taxon>
        <taxon>Paucilactobacillus</taxon>
    </lineage>
</organism>
<dbReference type="OrthoDB" id="2146119at2"/>
<name>A0A5P1X2I5_9LACO</name>
<evidence type="ECO:0000313" key="2">
    <source>
        <dbReference type="EMBL" id="QER67723.1"/>
    </source>
</evidence>
<reference evidence="2 3" key="1">
    <citation type="submission" date="2019-09" db="EMBL/GenBank/DDBJ databases">
        <title>Complete Genome Sequence of Lactobacillus nenjiangensis SH-Y15, isolated from sauerkraut.</title>
        <authorList>
            <person name="Yang H."/>
        </authorList>
    </citation>
    <scope>NUCLEOTIDE SEQUENCE [LARGE SCALE GENOMIC DNA]</scope>
    <source>
        <strain evidence="2 3">SH-Y15</strain>
    </source>
</reference>
<keyword evidence="3" id="KW-1185">Reference proteome</keyword>
<keyword evidence="1" id="KW-0812">Transmembrane</keyword>
<feature type="transmembrane region" description="Helical" evidence="1">
    <location>
        <begin position="6"/>
        <end position="23"/>
    </location>
</feature>
<protein>
    <submittedName>
        <fullName evidence="2">Uncharacterized protein</fullName>
    </submittedName>
</protein>
<evidence type="ECO:0000313" key="3">
    <source>
        <dbReference type="Proteomes" id="UP000325295"/>
    </source>
</evidence>
<gene>
    <name evidence="2" type="ORF">F0161_07540</name>
</gene>
<evidence type="ECO:0000256" key="1">
    <source>
        <dbReference type="SAM" id="Phobius"/>
    </source>
</evidence>
<keyword evidence="1" id="KW-1133">Transmembrane helix</keyword>
<dbReference type="Proteomes" id="UP000325295">
    <property type="component" value="Chromosome"/>
</dbReference>
<keyword evidence="1" id="KW-0472">Membrane</keyword>
<dbReference type="RefSeq" id="WP_150204220.1">
    <property type="nucleotide sequence ID" value="NZ_CP043939.1"/>
</dbReference>
<dbReference type="EMBL" id="CP043939">
    <property type="protein sequence ID" value="QER67723.1"/>
    <property type="molecule type" value="Genomic_DNA"/>
</dbReference>